<dbReference type="GO" id="GO:0000287">
    <property type="term" value="F:magnesium ion binding"/>
    <property type="evidence" value="ECO:0007669"/>
    <property type="project" value="InterPro"/>
</dbReference>
<dbReference type="SUPFAM" id="SSF52518">
    <property type="entry name" value="Thiamin diphosphate-binding fold (THDP-binding)"/>
    <property type="match status" value="2"/>
</dbReference>
<name>A0A841PC21_9HYPH</name>
<evidence type="ECO:0000259" key="5">
    <source>
        <dbReference type="Pfam" id="PF00205"/>
    </source>
</evidence>
<dbReference type="GO" id="GO:0009099">
    <property type="term" value="P:L-valine biosynthetic process"/>
    <property type="evidence" value="ECO:0007669"/>
    <property type="project" value="TreeGrafter"/>
</dbReference>
<comment type="similarity">
    <text evidence="2 4">Belongs to the TPP enzyme family.</text>
</comment>
<evidence type="ECO:0000256" key="1">
    <source>
        <dbReference type="ARBA" id="ARBA00001964"/>
    </source>
</evidence>
<dbReference type="AlphaFoldDB" id="A0A841PC21"/>
<feature type="domain" description="Thiamine pyrophosphate enzyme TPP-binding" evidence="6">
    <location>
        <begin position="398"/>
        <end position="538"/>
    </location>
</feature>
<dbReference type="EMBL" id="JACHEF010000002">
    <property type="protein sequence ID" value="MBB6410298.1"/>
    <property type="molecule type" value="Genomic_DNA"/>
</dbReference>
<dbReference type="Proteomes" id="UP000556329">
    <property type="component" value="Unassembled WGS sequence"/>
</dbReference>
<dbReference type="InterPro" id="IPR029061">
    <property type="entry name" value="THDP-binding"/>
</dbReference>
<keyword evidence="3 4" id="KW-0786">Thiamine pyrophosphate</keyword>
<dbReference type="CDD" id="cd00568">
    <property type="entry name" value="TPP_enzymes"/>
    <property type="match status" value="1"/>
</dbReference>
<reference evidence="8 9" key="1">
    <citation type="submission" date="2020-08" db="EMBL/GenBank/DDBJ databases">
        <title>Genomic Encyclopedia of Type Strains, Phase IV (KMG-IV): sequencing the most valuable type-strain genomes for metagenomic binning, comparative biology and taxonomic classification.</title>
        <authorList>
            <person name="Goeker M."/>
        </authorList>
    </citation>
    <scope>NUCLEOTIDE SEQUENCE [LARGE SCALE GENOMIC DNA]</scope>
    <source>
        <strain evidence="8 9">DSM 100039</strain>
    </source>
</reference>
<comment type="caution">
    <text evidence="8">The sequence shown here is derived from an EMBL/GenBank/DDBJ whole genome shotgun (WGS) entry which is preliminary data.</text>
</comment>
<organism evidence="8 9">
    <name type="scientific">Mesorhizobium sangaii</name>
    <dbReference type="NCBI Taxonomy" id="505389"/>
    <lineage>
        <taxon>Bacteria</taxon>
        <taxon>Pseudomonadati</taxon>
        <taxon>Pseudomonadota</taxon>
        <taxon>Alphaproteobacteria</taxon>
        <taxon>Hyphomicrobiales</taxon>
        <taxon>Phyllobacteriaceae</taxon>
        <taxon>Mesorhizobium</taxon>
    </lineage>
</organism>
<dbReference type="GO" id="GO:0005948">
    <property type="term" value="C:acetolactate synthase complex"/>
    <property type="evidence" value="ECO:0007669"/>
    <property type="project" value="TreeGrafter"/>
</dbReference>
<dbReference type="GO" id="GO:0003984">
    <property type="term" value="F:acetolactate synthase activity"/>
    <property type="evidence" value="ECO:0007669"/>
    <property type="project" value="UniProtKB-EC"/>
</dbReference>
<sequence length="541" mass="55521">MTTIGTTTGTTLGNTIGTTVGEALISLLEAHGVDTVFGIPGVHTVELYRGLARSKIRHVTPRHEQGAGFMADGYARASGRPGVAFVITGPGLTNTITAMGQARADSVPMLVISGVNATPTLGKGLGHLHELPDQRGMMEKVALSSQRVTDASELPGALAQAFALFSSARPGPVHIEIPTDVMVKPADGIAAMLSNAAPPAPSGAAIASAAKLIAAARSPLILAGGGAKRADAPLRRLAERLGAPVVETANARGLLHAHPLCVPASPSLKAVRALMAQADLVIAAGTEFGPTDYDGYSDGGFVLPANLIRIDIGADQLARRPATVSILADCAEALEALLLEISHVQASEGGPSRAAAAREAAFAEISPTMQSQVRAVEVIRDTLPGALIVGDSTQPIYAANLYYDHDRPGGWFNAATGFGALGYGPPAAIGAALAVPDAPVVCLTGDGGFQFTLPELGAALDAQAPVIFVVWNNRGYREIETSMLDVGVEPVGVSPAPPDFCKLAEAYGLGAERLTDIDALADALKRARATGLPRVIEITVD</sequence>
<proteinExistence type="inferred from homology"/>
<evidence type="ECO:0000313" key="8">
    <source>
        <dbReference type="EMBL" id="MBB6410298.1"/>
    </source>
</evidence>
<dbReference type="PROSITE" id="PS00187">
    <property type="entry name" value="TPP_ENZYMES"/>
    <property type="match status" value="1"/>
</dbReference>
<dbReference type="GO" id="GO:0050660">
    <property type="term" value="F:flavin adenine dinucleotide binding"/>
    <property type="evidence" value="ECO:0007669"/>
    <property type="project" value="TreeGrafter"/>
</dbReference>
<dbReference type="Pfam" id="PF00205">
    <property type="entry name" value="TPP_enzyme_M"/>
    <property type="match status" value="1"/>
</dbReference>
<evidence type="ECO:0000259" key="7">
    <source>
        <dbReference type="Pfam" id="PF02776"/>
    </source>
</evidence>
<accession>A0A841PC21</accession>
<keyword evidence="8" id="KW-0808">Transferase</keyword>
<dbReference type="InterPro" id="IPR011766">
    <property type="entry name" value="TPP_enzyme_TPP-bd"/>
</dbReference>
<dbReference type="InterPro" id="IPR029035">
    <property type="entry name" value="DHS-like_NAD/FAD-binding_dom"/>
</dbReference>
<dbReference type="RefSeq" id="WP_184873207.1">
    <property type="nucleotide sequence ID" value="NZ_JACHEF010000002.1"/>
</dbReference>
<evidence type="ECO:0000256" key="2">
    <source>
        <dbReference type="ARBA" id="ARBA00007812"/>
    </source>
</evidence>
<dbReference type="InterPro" id="IPR012001">
    <property type="entry name" value="Thiamin_PyroP_enz_TPP-bd_dom"/>
</dbReference>
<evidence type="ECO:0000256" key="3">
    <source>
        <dbReference type="ARBA" id="ARBA00023052"/>
    </source>
</evidence>
<dbReference type="SUPFAM" id="SSF52467">
    <property type="entry name" value="DHS-like NAD/FAD-binding domain"/>
    <property type="match status" value="1"/>
</dbReference>
<protein>
    <submittedName>
        <fullName evidence="8">Acetolactate synthase-1/2/3 large subunit</fullName>
        <ecNumber evidence="8">2.2.1.6</ecNumber>
    </submittedName>
</protein>
<evidence type="ECO:0000259" key="6">
    <source>
        <dbReference type="Pfam" id="PF02775"/>
    </source>
</evidence>
<dbReference type="PANTHER" id="PTHR18968:SF13">
    <property type="entry name" value="ACETOLACTATE SYNTHASE CATALYTIC SUBUNIT, MITOCHONDRIAL"/>
    <property type="match status" value="1"/>
</dbReference>
<dbReference type="NCBIfam" id="NF005712">
    <property type="entry name" value="PRK07524.1"/>
    <property type="match status" value="1"/>
</dbReference>
<dbReference type="GO" id="GO:0009097">
    <property type="term" value="P:isoleucine biosynthetic process"/>
    <property type="evidence" value="ECO:0007669"/>
    <property type="project" value="TreeGrafter"/>
</dbReference>
<dbReference type="GO" id="GO:0030976">
    <property type="term" value="F:thiamine pyrophosphate binding"/>
    <property type="evidence" value="ECO:0007669"/>
    <property type="project" value="InterPro"/>
</dbReference>
<dbReference type="EC" id="2.2.1.6" evidence="8"/>
<dbReference type="InterPro" id="IPR045229">
    <property type="entry name" value="TPP_enz"/>
</dbReference>
<dbReference type="CDD" id="cd07035">
    <property type="entry name" value="TPP_PYR_POX_like"/>
    <property type="match status" value="1"/>
</dbReference>
<evidence type="ECO:0000256" key="4">
    <source>
        <dbReference type="RuleBase" id="RU362132"/>
    </source>
</evidence>
<feature type="domain" description="Thiamine pyrophosphate enzyme central" evidence="5">
    <location>
        <begin position="206"/>
        <end position="337"/>
    </location>
</feature>
<keyword evidence="9" id="KW-1185">Reference proteome</keyword>
<dbReference type="Gene3D" id="3.40.50.1220">
    <property type="entry name" value="TPP-binding domain"/>
    <property type="match status" value="1"/>
</dbReference>
<dbReference type="Gene3D" id="3.40.50.970">
    <property type="match status" value="2"/>
</dbReference>
<dbReference type="InterPro" id="IPR000399">
    <property type="entry name" value="TPP-bd_CS"/>
</dbReference>
<dbReference type="PANTHER" id="PTHR18968">
    <property type="entry name" value="THIAMINE PYROPHOSPHATE ENZYMES"/>
    <property type="match status" value="1"/>
</dbReference>
<dbReference type="FunFam" id="3.40.50.970:FF:000007">
    <property type="entry name" value="Acetolactate synthase"/>
    <property type="match status" value="1"/>
</dbReference>
<gene>
    <name evidence="8" type="ORF">HNQ71_002963</name>
</gene>
<dbReference type="InterPro" id="IPR012000">
    <property type="entry name" value="Thiamin_PyroP_enz_cen_dom"/>
</dbReference>
<evidence type="ECO:0000313" key="9">
    <source>
        <dbReference type="Proteomes" id="UP000556329"/>
    </source>
</evidence>
<comment type="cofactor">
    <cofactor evidence="1">
        <name>thiamine diphosphate</name>
        <dbReference type="ChEBI" id="CHEBI:58937"/>
    </cofactor>
</comment>
<feature type="domain" description="Thiamine pyrophosphate enzyme N-terminal TPP-binding" evidence="7">
    <location>
        <begin position="19"/>
        <end position="134"/>
    </location>
</feature>
<dbReference type="Pfam" id="PF02775">
    <property type="entry name" value="TPP_enzyme_C"/>
    <property type="match status" value="1"/>
</dbReference>
<dbReference type="Pfam" id="PF02776">
    <property type="entry name" value="TPP_enzyme_N"/>
    <property type="match status" value="1"/>
</dbReference>